<proteinExistence type="predicted"/>
<dbReference type="Proteomes" id="UP000298252">
    <property type="component" value="Unassembled WGS sequence"/>
</dbReference>
<keyword evidence="4" id="KW-1185">Reference proteome</keyword>
<dbReference type="RefSeq" id="WP_092341792.1">
    <property type="nucleotide sequence ID" value="NZ_FNIB01000013.1"/>
</dbReference>
<dbReference type="EMBL" id="SOFD01000022">
    <property type="protein sequence ID" value="TFB78007.1"/>
    <property type="molecule type" value="Genomic_DNA"/>
</dbReference>
<dbReference type="AlphaFoldDB" id="A0A4R8V6A6"/>
<evidence type="ECO:0000313" key="1">
    <source>
        <dbReference type="EMBL" id="SDO25438.1"/>
    </source>
</evidence>
<protein>
    <submittedName>
        <fullName evidence="1">Uncharacterized protein</fullName>
    </submittedName>
</protein>
<organism evidence="1 3">
    <name type="scientific">Cryobacterium flavum</name>
    <dbReference type="NCBI Taxonomy" id="1424659"/>
    <lineage>
        <taxon>Bacteria</taxon>
        <taxon>Bacillati</taxon>
        <taxon>Actinomycetota</taxon>
        <taxon>Actinomycetes</taxon>
        <taxon>Micrococcales</taxon>
        <taxon>Microbacteriaceae</taxon>
        <taxon>Cryobacterium</taxon>
    </lineage>
</organism>
<evidence type="ECO:0000313" key="2">
    <source>
        <dbReference type="EMBL" id="TFB78007.1"/>
    </source>
</evidence>
<evidence type="ECO:0000313" key="3">
    <source>
        <dbReference type="Proteomes" id="UP000199639"/>
    </source>
</evidence>
<dbReference type="EMBL" id="FNIB01000013">
    <property type="protein sequence ID" value="SDO25438.1"/>
    <property type="molecule type" value="Genomic_DNA"/>
</dbReference>
<dbReference type="STRING" id="1424659.SAMN05216368_11366"/>
<sequence length="252" mass="27351">MSVWRRTVAQLAYSYDVGVWGEPGHFVARGLQASARIGGWNRGVFLRNASVDSSLPSTYLFAQARARAVADRSDPESWVVSAAVYAVDGSETPANARAEIMRRGSATALAEVEFVADAARAGKLQADADQIYNGRRAETPWITDAAYAGDFAAAQWAQDLSGSFGVFPINLLKREYPPFLHMFAALKPPPGWPSASLVLANPTPIKDRFELFSVGARENEVDVTEDALLGRREALCTVRIGSKDEIDAEKLS</sequence>
<reference evidence="1 3" key="1">
    <citation type="submission" date="2016-10" db="EMBL/GenBank/DDBJ databases">
        <authorList>
            <person name="Varghese N."/>
            <person name="Submissions S."/>
        </authorList>
    </citation>
    <scope>NUCLEOTIDE SEQUENCE [LARGE SCALE GENOMIC DNA]</scope>
    <source>
        <strain evidence="1 3">CGMCC 1.11215</strain>
    </source>
</reference>
<name>A0A4R8V6A6_9MICO</name>
<accession>A0A4R8V6A6</accession>
<dbReference type="Proteomes" id="UP000199639">
    <property type="component" value="Unassembled WGS sequence"/>
</dbReference>
<reference evidence="2 4" key="2">
    <citation type="submission" date="2019-03" db="EMBL/GenBank/DDBJ databases">
        <title>Genomics of glacier-inhabiting Cryobacterium strains.</title>
        <authorList>
            <person name="Liu Q."/>
            <person name="Xin Y.-H."/>
        </authorList>
    </citation>
    <scope>NUCLEOTIDE SEQUENCE [LARGE SCALE GENOMIC DNA]</scope>
    <source>
        <strain evidence="2 4">Hh8</strain>
    </source>
</reference>
<evidence type="ECO:0000313" key="4">
    <source>
        <dbReference type="Proteomes" id="UP000298252"/>
    </source>
</evidence>
<gene>
    <name evidence="2" type="ORF">E3O21_07000</name>
    <name evidence="1" type="ORF">SAMN05216368_11366</name>
</gene>